<dbReference type="Proteomes" id="UP001430356">
    <property type="component" value="Unassembled WGS sequence"/>
</dbReference>
<comment type="caution">
    <text evidence="2">The sequence shown here is derived from an EMBL/GenBank/DDBJ whole genome shotgun (WGS) entry which is preliminary data.</text>
</comment>
<dbReference type="AlphaFoldDB" id="A0AAW0F8V0"/>
<sequence length="687" mass="74031">MLRGPLLRRCSAAAAQTLSSWLTRLAEAAEALPRPAATPHNGAAETMPATTLWREVEDAATHSNALRETDTLLGVMQCLLRKRHYPPDVHAWTRLSQRLLPYSGIETASVLHYPGEPHAAAHRSSSSSSIDEDRSSSSGSGATPLDDVEDRQVVPYQLRATRETLLMSGGVVPLSSRVPCGDGRAIAVFLRGFTDYVVEQLMAHTAAGESLETELLSVVAAVSEAVLSAVATNAATVQLELLLPALLDYMHLLHELDLHAAASTPTAPQHLHPFASDLAQRALVAGARGARAVLLYLDTYFAETLEAHRASATGRGATEEFYWEQQASLLSLTRVCMETIHRRYALPSSEGGVPALDLAAATPLAARVQSLYDRIDALFQQNTNAGNPLGLDGDASTAQLKEVHTAALLRALRLEVHAPDAYLRRALEVVDRVPSSMAIEGELISGKVRLLELDSDALDGEGRAAIYADLLTSLRSLVEMRPRVVGSSTTGGAATLVGDGDGDGGGDDEEADAEQTRVDAATQSILQRAHADVLTAFCAAHTEEWSSEAYGILVAHKYHGVKVTNALMRPVLEAFSRRGDCRVFSLVDLCVLYCGEPIDMHTIGLLLRTCASAGDHYRARTFLQLLNEIIPGFLVKRPASVTESLQELRLVDRPPPHLFVTTEDDLVQRALGQEERAVRRLPTAPPA</sequence>
<organism evidence="2 3">
    <name type="scientific">Novymonas esmeraldas</name>
    <dbReference type="NCBI Taxonomy" id="1808958"/>
    <lineage>
        <taxon>Eukaryota</taxon>
        <taxon>Discoba</taxon>
        <taxon>Euglenozoa</taxon>
        <taxon>Kinetoplastea</taxon>
        <taxon>Metakinetoplastina</taxon>
        <taxon>Trypanosomatida</taxon>
        <taxon>Trypanosomatidae</taxon>
        <taxon>Novymonas</taxon>
    </lineage>
</organism>
<reference evidence="2 3" key="1">
    <citation type="journal article" date="2021" name="MBio">
        <title>A New Model Trypanosomatid, Novymonas esmeraldas: Genomic Perception of Its 'Candidatus Pandoraea novymonadis' Endosymbiont.</title>
        <authorList>
            <person name="Zakharova A."/>
            <person name="Saura A."/>
            <person name="Butenko A."/>
            <person name="Podesvova L."/>
            <person name="Warmusova S."/>
            <person name="Kostygov A.Y."/>
            <person name="Nenarokova A."/>
            <person name="Lukes J."/>
            <person name="Opperdoes F.R."/>
            <person name="Yurchenko V."/>
        </authorList>
    </citation>
    <scope>NUCLEOTIDE SEQUENCE [LARGE SCALE GENOMIC DNA]</scope>
    <source>
        <strain evidence="2 3">E262AT.01</strain>
    </source>
</reference>
<evidence type="ECO:0000313" key="3">
    <source>
        <dbReference type="Proteomes" id="UP001430356"/>
    </source>
</evidence>
<accession>A0AAW0F8V0</accession>
<feature type="region of interest" description="Disordered" evidence="1">
    <location>
        <begin position="117"/>
        <end position="146"/>
    </location>
</feature>
<protein>
    <submittedName>
        <fullName evidence="2">Uncharacterized protein</fullName>
    </submittedName>
</protein>
<evidence type="ECO:0000313" key="2">
    <source>
        <dbReference type="EMBL" id="KAK7201434.1"/>
    </source>
</evidence>
<dbReference type="EMBL" id="JAECZO010000015">
    <property type="protein sequence ID" value="KAK7201434.1"/>
    <property type="molecule type" value="Genomic_DNA"/>
</dbReference>
<gene>
    <name evidence="2" type="ORF">NESM_000206100</name>
</gene>
<proteinExistence type="predicted"/>
<keyword evidence="3" id="KW-1185">Reference proteome</keyword>
<feature type="region of interest" description="Disordered" evidence="1">
    <location>
        <begin position="488"/>
        <end position="513"/>
    </location>
</feature>
<name>A0AAW0F8V0_9TRYP</name>
<evidence type="ECO:0000256" key="1">
    <source>
        <dbReference type="SAM" id="MobiDB-lite"/>
    </source>
</evidence>
<feature type="compositionally biased region" description="Acidic residues" evidence="1">
    <location>
        <begin position="500"/>
        <end position="513"/>
    </location>
</feature>